<keyword evidence="1" id="KW-1133">Transmembrane helix</keyword>
<sequence length="167" mass="17470">MDEHDEAARIIGRSLSTLVALSIVTIAVVGVLGALGPTQFWPWLASWLVPWAQTSGFAGAAASVGGLAAVIGAVIAYRGARRQADVARAAADKAETWRRVQWAFDLLLEGDPDASVVAWLTLASIVEDEAHTDAADKSLVQSVLEVSGFQLSDYLDEHPGDGTGASA</sequence>
<evidence type="ECO:0000313" key="2">
    <source>
        <dbReference type="EMBL" id="OMH28278.1"/>
    </source>
</evidence>
<organism evidence="2 3">
    <name type="scientific">Tersicoccus phoenicis</name>
    <dbReference type="NCBI Taxonomy" id="554083"/>
    <lineage>
        <taxon>Bacteria</taxon>
        <taxon>Bacillati</taxon>
        <taxon>Actinomycetota</taxon>
        <taxon>Actinomycetes</taxon>
        <taxon>Micrococcales</taxon>
        <taxon>Micrococcaceae</taxon>
        <taxon>Tersicoccus</taxon>
    </lineage>
</organism>
<dbReference type="OrthoDB" id="4479226at2"/>
<dbReference type="STRING" id="554083.BKD30_01815"/>
<dbReference type="EMBL" id="MRDE01000009">
    <property type="protein sequence ID" value="OMH28278.1"/>
    <property type="molecule type" value="Genomic_DNA"/>
</dbReference>
<name>A0A1R1LL53_9MICC</name>
<dbReference type="Proteomes" id="UP000187085">
    <property type="component" value="Unassembled WGS sequence"/>
</dbReference>
<protein>
    <submittedName>
        <fullName evidence="2">Uncharacterized protein</fullName>
    </submittedName>
</protein>
<evidence type="ECO:0000313" key="3">
    <source>
        <dbReference type="Proteomes" id="UP000187085"/>
    </source>
</evidence>
<comment type="caution">
    <text evidence="2">The sequence shown here is derived from an EMBL/GenBank/DDBJ whole genome shotgun (WGS) entry which is preliminary data.</text>
</comment>
<dbReference type="AlphaFoldDB" id="A0A1R1LL53"/>
<gene>
    <name evidence="2" type="ORF">BKD30_01815</name>
</gene>
<keyword evidence="1" id="KW-0812">Transmembrane</keyword>
<evidence type="ECO:0000256" key="1">
    <source>
        <dbReference type="SAM" id="Phobius"/>
    </source>
</evidence>
<feature type="transmembrane region" description="Helical" evidence="1">
    <location>
        <begin position="15"/>
        <end position="36"/>
    </location>
</feature>
<keyword evidence="3" id="KW-1185">Reference proteome</keyword>
<dbReference type="RefSeq" id="WP_076701172.1">
    <property type="nucleotide sequence ID" value="NZ_MRDE01000009.1"/>
</dbReference>
<keyword evidence="1" id="KW-0472">Membrane</keyword>
<reference evidence="2 3" key="1">
    <citation type="submission" date="2016-12" db="EMBL/GenBank/DDBJ databases">
        <title>Draft genome of Tersicoccus phoenicis 1P05MA.</title>
        <authorList>
            <person name="Nakajima Y."/>
            <person name="Yoshizawa S."/>
            <person name="Nakamura K."/>
            <person name="Ogura Y."/>
            <person name="Hayashi T."/>
            <person name="Kogure K."/>
        </authorList>
    </citation>
    <scope>NUCLEOTIDE SEQUENCE [LARGE SCALE GENOMIC DNA]</scope>
    <source>
        <strain evidence="2 3">1p05MA</strain>
    </source>
</reference>
<accession>A0A1R1LL53</accession>
<feature type="transmembrane region" description="Helical" evidence="1">
    <location>
        <begin position="56"/>
        <end position="77"/>
    </location>
</feature>
<proteinExistence type="predicted"/>